<dbReference type="Proteomes" id="UP000887576">
    <property type="component" value="Unplaced"/>
</dbReference>
<sequence length="377" mass="43129">MTSERVCSDVSQHVIRTYMQNWSHYMSLTSEGTEKDCLALVELLDMTRLSWKVAETESQVYEERVTTLENQMKKNQKAHELLEDRLRNCQAEMSALMTKYNCKELEVEELKQKLEKAKNILRTVSTEHEKEYLQSILNTSRVSPTKSSSKLASSMGNTTTTSENMDYYRFGQGKSALPAIFDDEDENEDYSQSDIDYDQTGDTLDSFDDDSRRGSRKRRSRSVAAANRSIKFEEDVVKTGVCPSKKSKNDPFLTPCNKKDWNEVHKPSGAVTLRRSVSESTLDDMNPKYPTTFPSTPMSGTLRSPHGIGPSWTNNRPISKRSHKGKKFRPIFDSCDVCKEKFGITCQTAYRCVECRIAYHLDCRKLGMPCIPIKLLY</sequence>
<proteinExistence type="predicted"/>
<accession>A0AC34Q8V1</accession>
<organism evidence="1 2">
    <name type="scientific">Panagrolaimus sp. JU765</name>
    <dbReference type="NCBI Taxonomy" id="591449"/>
    <lineage>
        <taxon>Eukaryota</taxon>
        <taxon>Metazoa</taxon>
        <taxon>Ecdysozoa</taxon>
        <taxon>Nematoda</taxon>
        <taxon>Chromadorea</taxon>
        <taxon>Rhabditida</taxon>
        <taxon>Tylenchina</taxon>
        <taxon>Panagrolaimomorpha</taxon>
        <taxon>Panagrolaimoidea</taxon>
        <taxon>Panagrolaimidae</taxon>
        <taxon>Panagrolaimus</taxon>
    </lineage>
</organism>
<evidence type="ECO:0000313" key="1">
    <source>
        <dbReference type="Proteomes" id="UP000887576"/>
    </source>
</evidence>
<name>A0AC34Q8V1_9BILA</name>
<protein>
    <submittedName>
        <fullName evidence="2">Phorbol-ester/DAG-type domain-containing protein</fullName>
    </submittedName>
</protein>
<dbReference type="WBParaSite" id="JU765_v2.g14092.t1">
    <property type="protein sequence ID" value="JU765_v2.g14092.t1"/>
    <property type="gene ID" value="JU765_v2.g14092"/>
</dbReference>
<evidence type="ECO:0000313" key="2">
    <source>
        <dbReference type="WBParaSite" id="JU765_v2.g14092.t1"/>
    </source>
</evidence>
<reference evidence="2" key="1">
    <citation type="submission" date="2022-11" db="UniProtKB">
        <authorList>
            <consortium name="WormBaseParasite"/>
        </authorList>
    </citation>
    <scope>IDENTIFICATION</scope>
</reference>